<dbReference type="EMBL" id="CAUYUJ010003854">
    <property type="protein sequence ID" value="CAK0807121.1"/>
    <property type="molecule type" value="Genomic_DNA"/>
</dbReference>
<dbReference type="InterPro" id="IPR008491">
    <property type="entry name" value="CDK5RAP3"/>
</dbReference>
<proteinExistence type="predicted"/>
<sequence length="108" mass="11570">GGGATPHRGGLERRGGARAARRRAPRRGAMSVELAVQCTKLPEWLLARRVIPDNYATLMPGIDAKVAQALEEAVSDATAQALIGEHREAMSYFAARDIYEAIAKSPEG</sequence>
<keyword evidence="3" id="KW-1185">Reference proteome</keyword>
<evidence type="ECO:0000313" key="3">
    <source>
        <dbReference type="Proteomes" id="UP001189429"/>
    </source>
</evidence>
<dbReference type="Pfam" id="PF05600">
    <property type="entry name" value="CDK5RAP3"/>
    <property type="match status" value="1"/>
</dbReference>
<protein>
    <submittedName>
        <fullName evidence="2">Uncharacterized protein</fullName>
    </submittedName>
</protein>
<organism evidence="2 3">
    <name type="scientific">Prorocentrum cordatum</name>
    <dbReference type="NCBI Taxonomy" id="2364126"/>
    <lineage>
        <taxon>Eukaryota</taxon>
        <taxon>Sar</taxon>
        <taxon>Alveolata</taxon>
        <taxon>Dinophyceae</taxon>
        <taxon>Prorocentrales</taxon>
        <taxon>Prorocentraceae</taxon>
        <taxon>Prorocentrum</taxon>
    </lineage>
</organism>
<name>A0ABN9QLX5_9DINO</name>
<feature type="non-terminal residue" evidence="2">
    <location>
        <position position="108"/>
    </location>
</feature>
<feature type="region of interest" description="Disordered" evidence="1">
    <location>
        <begin position="1"/>
        <end position="26"/>
    </location>
</feature>
<reference evidence="2" key="1">
    <citation type="submission" date="2023-10" db="EMBL/GenBank/DDBJ databases">
        <authorList>
            <person name="Chen Y."/>
            <person name="Shah S."/>
            <person name="Dougan E. K."/>
            <person name="Thang M."/>
            <person name="Chan C."/>
        </authorList>
    </citation>
    <scope>NUCLEOTIDE SEQUENCE [LARGE SCALE GENOMIC DNA]</scope>
</reference>
<comment type="caution">
    <text evidence="2">The sequence shown here is derived from an EMBL/GenBank/DDBJ whole genome shotgun (WGS) entry which is preliminary data.</text>
</comment>
<evidence type="ECO:0000313" key="2">
    <source>
        <dbReference type="EMBL" id="CAK0807121.1"/>
    </source>
</evidence>
<evidence type="ECO:0000256" key="1">
    <source>
        <dbReference type="SAM" id="MobiDB-lite"/>
    </source>
</evidence>
<dbReference type="Proteomes" id="UP001189429">
    <property type="component" value="Unassembled WGS sequence"/>
</dbReference>
<accession>A0ABN9QLX5</accession>
<feature type="non-terminal residue" evidence="2">
    <location>
        <position position="1"/>
    </location>
</feature>
<gene>
    <name evidence="2" type="ORF">PCOR1329_LOCUS13095</name>
</gene>